<dbReference type="Proteomes" id="UP000694580">
    <property type="component" value="Chromosome 3"/>
</dbReference>
<sequence length="94" mass="10062">IPQISVYTAFLFNHIISWTADSVILYILASNCRGTGRSPADSAWPGCWAADTPAGPRLAPGPKPPPAVCTARSPPACVQTWDTVEVSNSEIFYN</sequence>
<dbReference type="Ensembl" id="ENSDCDT00010002126.1">
    <property type="protein sequence ID" value="ENSDCDP00010002039.1"/>
    <property type="gene ID" value="ENSDCDG00010001022.1"/>
</dbReference>
<reference evidence="1" key="3">
    <citation type="submission" date="2025-09" db="UniProtKB">
        <authorList>
            <consortium name="Ensembl"/>
        </authorList>
    </citation>
    <scope>IDENTIFICATION</scope>
</reference>
<evidence type="ECO:0000313" key="1">
    <source>
        <dbReference type="Ensembl" id="ENSDCDP00010002039.1"/>
    </source>
</evidence>
<accession>A0AAY3ZZV1</accession>
<organism evidence="1 2">
    <name type="scientific">Denticeps clupeoides</name>
    <name type="common">denticle herring</name>
    <dbReference type="NCBI Taxonomy" id="299321"/>
    <lineage>
        <taxon>Eukaryota</taxon>
        <taxon>Metazoa</taxon>
        <taxon>Chordata</taxon>
        <taxon>Craniata</taxon>
        <taxon>Vertebrata</taxon>
        <taxon>Euteleostomi</taxon>
        <taxon>Actinopterygii</taxon>
        <taxon>Neopterygii</taxon>
        <taxon>Teleostei</taxon>
        <taxon>Clupei</taxon>
        <taxon>Clupeiformes</taxon>
        <taxon>Denticipitoidei</taxon>
        <taxon>Denticipitidae</taxon>
        <taxon>Denticeps</taxon>
    </lineage>
</organism>
<evidence type="ECO:0000313" key="2">
    <source>
        <dbReference type="Proteomes" id="UP000694580"/>
    </source>
</evidence>
<name>A0AAY3ZZV1_9TELE</name>
<proteinExistence type="predicted"/>
<keyword evidence="2" id="KW-1185">Reference proteome</keyword>
<dbReference type="AlphaFoldDB" id="A0AAY3ZZV1"/>
<protein>
    <submittedName>
        <fullName evidence="1">Uncharacterized protein</fullName>
    </submittedName>
</protein>
<reference evidence="1" key="2">
    <citation type="submission" date="2025-08" db="UniProtKB">
        <authorList>
            <consortium name="Ensembl"/>
        </authorList>
    </citation>
    <scope>IDENTIFICATION</scope>
</reference>
<reference evidence="1 2" key="1">
    <citation type="submission" date="2020-06" db="EMBL/GenBank/DDBJ databases">
        <authorList>
            <consortium name="Wellcome Sanger Institute Data Sharing"/>
        </authorList>
    </citation>
    <scope>NUCLEOTIDE SEQUENCE [LARGE SCALE GENOMIC DNA]</scope>
</reference>